<dbReference type="Gene3D" id="3.30.70.1070">
    <property type="entry name" value="Sporulation related repeat"/>
    <property type="match status" value="1"/>
</dbReference>
<organism evidence="4">
    <name type="scientific">Sphingomonas psychrotolerans</name>
    <dbReference type="NCBI Taxonomy" id="1327635"/>
    <lineage>
        <taxon>Bacteria</taxon>
        <taxon>Pseudomonadati</taxon>
        <taxon>Pseudomonadota</taxon>
        <taxon>Alphaproteobacteria</taxon>
        <taxon>Sphingomonadales</taxon>
        <taxon>Sphingomonadaceae</taxon>
        <taxon>Sphingomonas</taxon>
    </lineage>
</organism>
<evidence type="ECO:0000259" key="3">
    <source>
        <dbReference type="PROSITE" id="PS51724"/>
    </source>
</evidence>
<reference evidence="4" key="1">
    <citation type="submission" date="2022-04" db="EMBL/GenBank/DDBJ databases">
        <title>Tomato heritable bacteria conferring resistance against bacterial wilt.</title>
        <authorList>
            <person name="Yin J."/>
        </authorList>
    </citation>
    <scope>NUCLEOTIDE SEQUENCE</scope>
    <source>
        <strain evidence="4">Cra20</strain>
    </source>
</reference>
<evidence type="ECO:0000313" key="4">
    <source>
        <dbReference type="EMBL" id="MDT8757467.1"/>
    </source>
</evidence>
<dbReference type="EMBL" id="JALMLT010000001">
    <property type="protein sequence ID" value="MDT8757467.1"/>
    <property type="molecule type" value="Genomic_DNA"/>
</dbReference>
<accession>A0ABU3MYS3</accession>
<dbReference type="SMART" id="SM00028">
    <property type="entry name" value="TPR"/>
    <property type="match status" value="1"/>
</dbReference>
<dbReference type="InterPro" id="IPR011990">
    <property type="entry name" value="TPR-like_helical_dom_sf"/>
</dbReference>
<feature type="chain" id="PRO_5047140480" evidence="2">
    <location>
        <begin position="26"/>
        <end position="460"/>
    </location>
</feature>
<dbReference type="PROSITE" id="PS51724">
    <property type="entry name" value="SPOR"/>
    <property type="match status" value="1"/>
</dbReference>
<dbReference type="SUPFAM" id="SSF110997">
    <property type="entry name" value="Sporulation related repeat"/>
    <property type="match status" value="1"/>
</dbReference>
<dbReference type="InterPro" id="IPR019734">
    <property type="entry name" value="TPR_rpt"/>
</dbReference>
<feature type="signal peptide" evidence="2">
    <location>
        <begin position="1"/>
        <end position="25"/>
    </location>
</feature>
<protein>
    <submittedName>
        <fullName evidence="4">SPOR domain-containing protein</fullName>
    </submittedName>
</protein>
<dbReference type="InterPro" id="IPR036680">
    <property type="entry name" value="SPOR-like_sf"/>
</dbReference>
<dbReference type="PROSITE" id="PS50005">
    <property type="entry name" value="TPR"/>
    <property type="match status" value="1"/>
</dbReference>
<dbReference type="SUPFAM" id="SSF48452">
    <property type="entry name" value="TPR-like"/>
    <property type="match status" value="1"/>
</dbReference>
<dbReference type="Gene3D" id="1.25.40.10">
    <property type="entry name" value="Tetratricopeptide repeat domain"/>
    <property type="match status" value="1"/>
</dbReference>
<evidence type="ECO:0000256" key="1">
    <source>
        <dbReference type="PROSITE-ProRule" id="PRU00339"/>
    </source>
</evidence>
<sequence>MNSRKMIKFGLSALVLGGVAVTGIATQGFTSAAFATAGANARKAASEAKDARKAIAKRKAGAAVQHAEAAVANDPTSAEYRALLGQAYLLAGRFTSASQALNDALTLNPQDGRVALNLALAKVAQGDWAGARTTLQANADRIPASDRGLAFALAGDPVTGIDILAPAVRDATATAKTRQNYALSLALAGRWAEASKVAAMDVSPDQLQARLTEWASFARPTNAYDQVASLLGVQAVQDGGQPVALALAQQPNVAVAAAAPAPVADPVDAYMPGVPQQAAQVAADAGVEVAAAPQAEAQPEPQPVLQQVAGTGPQVVFGPRAEVVQQVRTATVASPRAMPAKAPVRAAAAPVATAAAAKAKPGNYYVQLGAYENAAVARDAWARHTRRVPALRQETPQGAQFATGAGKFYRLSVGGFARADAAALCQQVRAGGNSCFVRVGAGDSVATWVKPGGRTQVAAR</sequence>
<gene>
    <name evidence="4" type="ORF">MZO42_02030</name>
</gene>
<name>A0ABU3MYS3_9SPHN</name>
<dbReference type="Pfam" id="PF12895">
    <property type="entry name" value="ANAPC3"/>
    <property type="match status" value="1"/>
</dbReference>
<evidence type="ECO:0000256" key="2">
    <source>
        <dbReference type="SAM" id="SignalP"/>
    </source>
</evidence>
<dbReference type="Pfam" id="PF05036">
    <property type="entry name" value="SPOR"/>
    <property type="match status" value="1"/>
</dbReference>
<comment type="caution">
    <text evidence="4">The sequence shown here is derived from an EMBL/GenBank/DDBJ whole genome shotgun (WGS) entry which is preliminary data.</text>
</comment>
<proteinExistence type="predicted"/>
<keyword evidence="1" id="KW-0802">TPR repeat</keyword>
<dbReference type="InterPro" id="IPR007730">
    <property type="entry name" value="SPOR-like_dom"/>
</dbReference>
<keyword evidence="2" id="KW-0732">Signal</keyword>
<feature type="domain" description="SPOR" evidence="3">
    <location>
        <begin position="358"/>
        <end position="443"/>
    </location>
</feature>
<feature type="repeat" description="TPR" evidence="1">
    <location>
        <begin position="78"/>
        <end position="111"/>
    </location>
</feature>